<evidence type="ECO:0000313" key="2">
    <source>
        <dbReference type="Proteomes" id="UP000265618"/>
    </source>
</evidence>
<accession>A0A391NWP8</accession>
<evidence type="ECO:0000313" key="1">
    <source>
        <dbReference type="EMBL" id="GCA64426.1"/>
    </source>
</evidence>
<proteinExistence type="predicted"/>
<name>A0A391NWP8_9EUKA</name>
<dbReference type="Gene3D" id="3.30.200.20">
    <property type="entry name" value="Phosphorylase Kinase, domain 1"/>
    <property type="match status" value="1"/>
</dbReference>
<keyword evidence="2" id="KW-1185">Reference proteome</keyword>
<protein>
    <recommendedName>
        <fullName evidence="3">Protein kinase domain-containing protein</fullName>
    </recommendedName>
</protein>
<dbReference type="AlphaFoldDB" id="A0A391NWP8"/>
<sequence length="32" mass="3427">MSTPSASKDGPSRLEDYEIIRLIGSGSFGKVK</sequence>
<evidence type="ECO:0008006" key="3">
    <source>
        <dbReference type="Google" id="ProtNLM"/>
    </source>
</evidence>
<organism evidence="1 2">
    <name type="scientific">Kipferlia bialata</name>
    <dbReference type="NCBI Taxonomy" id="797122"/>
    <lineage>
        <taxon>Eukaryota</taxon>
        <taxon>Metamonada</taxon>
        <taxon>Carpediemonas-like organisms</taxon>
        <taxon>Kipferlia</taxon>
    </lineage>
</organism>
<gene>
    <name evidence="1" type="ORF">KIPB_014240</name>
</gene>
<reference evidence="1 2" key="1">
    <citation type="journal article" date="2018" name="PLoS ONE">
        <title>The draft genome of Kipferlia bialata reveals reductive genome evolution in fornicate parasites.</title>
        <authorList>
            <person name="Tanifuji G."/>
            <person name="Takabayashi S."/>
            <person name="Kume K."/>
            <person name="Takagi M."/>
            <person name="Nakayama T."/>
            <person name="Kamikawa R."/>
            <person name="Inagaki Y."/>
            <person name="Hashimoto T."/>
        </authorList>
    </citation>
    <scope>NUCLEOTIDE SEQUENCE [LARGE SCALE GENOMIC DNA]</scope>
    <source>
        <strain evidence="1">NY0173</strain>
    </source>
</reference>
<comment type="caution">
    <text evidence="1">The sequence shown here is derived from an EMBL/GenBank/DDBJ whole genome shotgun (WGS) entry which is preliminary data.</text>
</comment>
<feature type="non-terminal residue" evidence="1">
    <location>
        <position position="32"/>
    </location>
</feature>
<dbReference type="EMBL" id="BDIP01007205">
    <property type="protein sequence ID" value="GCA64426.1"/>
    <property type="molecule type" value="Genomic_DNA"/>
</dbReference>
<dbReference type="Proteomes" id="UP000265618">
    <property type="component" value="Unassembled WGS sequence"/>
</dbReference>